<organism evidence="5">
    <name type="scientific">Schistosoma curassoni</name>
    <dbReference type="NCBI Taxonomy" id="6186"/>
    <lineage>
        <taxon>Eukaryota</taxon>
        <taxon>Metazoa</taxon>
        <taxon>Spiralia</taxon>
        <taxon>Lophotrochozoa</taxon>
        <taxon>Platyhelminthes</taxon>
        <taxon>Trematoda</taxon>
        <taxon>Digenea</taxon>
        <taxon>Strigeidida</taxon>
        <taxon>Schistosomatoidea</taxon>
        <taxon>Schistosomatidae</taxon>
        <taxon>Schistosoma</taxon>
    </lineage>
</organism>
<protein>
    <submittedName>
        <fullName evidence="5">Zf-C2H2_12 domain-containing protein</fullName>
    </submittedName>
</protein>
<accession>A0A183K755</accession>
<dbReference type="InterPro" id="IPR040647">
    <property type="entry name" value="SPIN-DOC_Znf-C2H2"/>
</dbReference>
<evidence type="ECO:0000256" key="1">
    <source>
        <dbReference type="SAM" id="MobiDB-lite"/>
    </source>
</evidence>
<dbReference type="AlphaFoldDB" id="A0A183K755"/>
<keyword evidence="4" id="KW-1185">Reference proteome</keyword>
<proteinExistence type="predicted"/>
<sequence>MSMYSQCGIKKPREFCFKYLTPVYYQFNKSTSPTYFSVSLVKKIHKETHHISQSHLEFRFKMTTNQDIIKTSSLFSDKSMSLKESHRYILSALNDHTPIRSFNGSFSVNRNNENQTGYFTPWSPIEVTFSECTSQCNSIYTVESNIHEDIVKKMSLPNNVTVNKTDNPLDYSIHSNFIDYQCLTSTSPKVTAHQQSNYNRNSSLEFSNSFKFNHNNASSLRKSECTSQPVVCYATNNENDGGLLSKRKYSKNHSSVSRKYTGKYIKAGINKITGLNQPNVISIPISNNNTHINDRFEVIHANTINHSLTHNLLKETYSLNQNTVNEDGNSINGKKSKLDKNCPTLEKNSVNKQTIDMTFYSTPKDSPWNNDEDEQGKTNSDNQNNVKNAVVSTGAYKYLSWREKDRRRRFREEWKHLWLVIPHGLHEVMCLICHKVMTQRKLDTIKRHVVRRHPELLKMYDHDKRELFNQLIKQSNLIDHTNINSIINNPCKFIQKSNDSYKCNLNRNLPKIKESSQKLLFNTSNRLMNQTSNRNLFLKNMNQLNNIPLCYTPNSQSVYYKSSEDSVDELHEVVNSNVKMKQYLSSDESKYLPKMYQEVINSFDFNHLSSALPEDWFNLLKIAESLLPIVKSSSDGSMDPLDYSIHSSQHNPIEINMQLLSSNNQPVNTSMISTESLLSPNVQTINCSSFRPFSSSSKSSNLNINYRKSFTPMTYKSMEPVNSLPLSSIVQTKSFSNIQNLDKSYGFMESTSNSYEDTIKTSNESLAAGNCNVNFFSKNIHVQNDNEINDYDSSQMAKGYLNSQFHLTTEYMEHDHIVNELNQRLRVSVNTTTSHANSTSTGFDPTFSKVPKIDEAQSLMIAALYSALVNSTKNTNQLDSNNVSLNLHRPICDESVGMEQPLTLSSPFSNPKLFNTSSHIPNTSDEIIFSRLKQKEKLNNYPSTIDSLQLYNQELELQSPKQMNPSRQLKLNSDLNKFTISSLLNTEQRQITTPVSKAEQKSDNPCPNILSNLEIPSCDSSTDSSSQLDNQQKYDKFKSIPECISCILCMIHDMNVGNSSSITNHNKSCRLNVDIPSNIYAKEADSYKKKHTAFTCPKNLPCSFYNSVEIQSKINTSNQFNNGNCTSQNQIPFIHLLDSNNQPIHEVQTYMKCYYDELLRNHFEHIQKENQSSEKVTSSYCCIPINKENTICLNGSEDI</sequence>
<dbReference type="STRING" id="6186.A0A183K755"/>
<name>A0A183K755_9TREM</name>
<feature type="region of interest" description="Disordered" evidence="1">
    <location>
        <begin position="361"/>
        <end position="385"/>
    </location>
</feature>
<reference evidence="3 4" key="2">
    <citation type="submission" date="2018-11" db="EMBL/GenBank/DDBJ databases">
        <authorList>
            <consortium name="Pathogen Informatics"/>
        </authorList>
    </citation>
    <scope>NUCLEOTIDE SEQUENCE [LARGE SCALE GENOMIC DNA]</scope>
    <source>
        <strain evidence="3">Dakar</strain>
        <strain evidence="4">Dakar, Senegal</strain>
    </source>
</reference>
<dbReference type="EMBL" id="UZAK01034021">
    <property type="protein sequence ID" value="VDP41770.1"/>
    <property type="molecule type" value="Genomic_DNA"/>
</dbReference>
<feature type="domain" description="SPIN-DOC-like zinc-finger" evidence="2">
    <location>
        <begin position="412"/>
        <end position="466"/>
    </location>
</feature>
<evidence type="ECO:0000313" key="4">
    <source>
        <dbReference type="Proteomes" id="UP000279833"/>
    </source>
</evidence>
<evidence type="ECO:0000313" key="3">
    <source>
        <dbReference type="EMBL" id="VDP41770.1"/>
    </source>
</evidence>
<evidence type="ECO:0000313" key="5">
    <source>
        <dbReference type="WBParaSite" id="SCUD_0001083101-mRNA-1"/>
    </source>
</evidence>
<reference evidence="5" key="1">
    <citation type="submission" date="2016-06" db="UniProtKB">
        <authorList>
            <consortium name="WormBaseParasite"/>
        </authorList>
    </citation>
    <scope>IDENTIFICATION</scope>
</reference>
<evidence type="ECO:0000259" key="2">
    <source>
        <dbReference type="Pfam" id="PF18658"/>
    </source>
</evidence>
<dbReference type="WBParaSite" id="SCUD_0001083101-mRNA-1">
    <property type="protein sequence ID" value="SCUD_0001083101-mRNA-1"/>
    <property type="gene ID" value="SCUD_0001083101"/>
</dbReference>
<dbReference type="Pfam" id="PF18658">
    <property type="entry name" value="zf-C2H2_12"/>
    <property type="match status" value="1"/>
</dbReference>
<dbReference type="Proteomes" id="UP000279833">
    <property type="component" value="Unassembled WGS sequence"/>
</dbReference>
<gene>
    <name evidence="3" type="ORF">SCUD_LOCUS10831</name>
</gene>